<keyword evidence="2" id="KW-1185">Reference proteome</keyword>
<proteinExistence type="predicted"/>
<evidence type="ECO:0000313" key="1">
    <source>
        <dbReference type="EMBL" id="GFR07949.1"/>
    </source>
</evidence>
<dbReference type="EMBL" id="BMAO01036084">
    <property type="protein sequence ID" value="GFR07949.1"/>
    <property type="molecule type" value="Genomic_DNA"/>
</dbReference>
<dbReference type="Proteomes" id="UP000887116">
    <property type="component" value="Unassembled WGS sequence"/>
</dbReference>
<evidence type="ECO:0000313" key="2">
    <source>
        <dbReference type="Proteomes" id="UP000887116"/>
    </source>
</evidence>
<dbReference type="AlphaFoldDB" id="A0A8X6GQS1"/>
<accession>A0A8X6GQS1</accession>
<sequence>MATAGCSIRNRSNRFADCGLKDGLFHKAHLIHGVFPSGGKCIQMTTITPPVVFHGKEWPLAEALVHISLTVILMSYQHPSLKQWWPECKSLFSHGSSNG</sequence>
<comment type="caution">
    <text evidence="1">The sequence shown here is derived from an EMBL/GenBank/DDBJ whole genome shotgun (WGS) entry which is preliminary data.</text>
</comment>
<protein>
    <submittedName>
        <fullName evidence="1">Uncharacterized protein</fullName>
    </submittedName>
</protein>
<organism evidence="1 2">
    <name type="scientific">Trichonephila clavata</name>
    <name type="common">Joro spider</name>
    <name type="synonym">Nephila clavata</name>
    <dbReference type="NCBI Taxonomy" id="2740835"/>
    <lineage>
        <taxon>Eukaryota</taxon>
        <taxon>Metazoa</taxon>
        <taxon>Ecdysozoa</taxon>
        <taxon>Arthropoda</taxon>
        <taxon>Chelicerata</taxon>
        <taxon>Arachnida</taxon>
        <taxon>Araneae</taxon>
        <taxon>Araneomorphae</taxon>
        <taxon>Entelegynae</taxon>
        <taxon>Araneoidea</taxon>
        <taxon>Nephilidae</taxon>
        <taxon>Trichonephila</taxon>
    </lineage>
</organism>
<gene>
    <name evidence="1" type="ORF">TNCT_290061</name>
</gene>
<name>A0A8X6GQS1_TRICU</name>
<reference evidence="1" key="1">
    <citation type="submission" date="2020-07" db="EMBL/GenBank/DDBJ databases">
        <title>Multicomponent nature underlies the extraordinary mechanical properties of spider dragline silk.</title>
        <authorList>
            <person name="Kono N."/>
            <person name="Nakamura H."/>
            <person name="Mori M."/>
            <person name="Yoshida Y."/>
            <person name="Ohtoshi R."/>
            <person name="Malay A.D."/>
            <person name="Moran D.A.P."/>
            <person name="Tomita M."/>
            <person name="Numata K."/>
            <person name="Arakawa K."/>
        </authorList>
    </citation>
    <scope>NUCLEOTIDE SEQUENCE</scope>
</reference>